<gene>
    <name evidence="1" type="ORF">D1Z90_16200</name>
</gene>
<dbReference type="EMBL" id="QZCH01000025">
    <property type="protein sequence ID" value="RJG40296.1"/>
    <property type="molecule type" value="Genomic_DNA"/>
</dbReference>
<name>A0A418YBJ9_9GAMM</name>
<sequence>MNKIWISTLISLASGFANSSEILTPQQVELAKFHAQMEVCLSRVNPNSVASFKPIRDSAAEKALASIYGETEFEEMDHLTLKFMEEFTATMSDEVCLRQM</sequence>
<comment type="caution">
    <text evidence="1">The sequence shown here is derived from an EMBL/GenBank/DDBJ whole genome shotgun (WGS) entry which is preliminary data.</text>
</comment>
<protein>
    <submittedName>
        <fullName evidence="1">Uncharacterized protein</fullName>
    </submittedName>
</protein>
<organism evidence="1 2">
    <name type="scientific">Motilimonas pumila</name>
    <dbReference type="NCBI Taxonomy" id="2303987"/>
    <lineage>
        <taxon>Bacteria</taxon>
        <taxon>Pseudomonadati</taxon>
        <taxon>Pseudomonadota</taxon>
        <taxon>Gammaproteobacteria</taxon>
        <taxon>Alteromonadales</taxon>
        <taxon>Alteromonadales genera incertae sedis</taxon>
        <taxon>Motilimonas</taxon>
    </lineage>
</organism>
<reference evidence="1 2" key="1">
    <citation type="submission" date="2018-09" db="EMBL/GenBank/DDBJ databases">
        <authorList>
            <person name="Wang F."/>
        </authorList>
    </citation>
    <scope>NUCLEOTIDE SEQUENCE [LARGE SCALE GENOMIC DNA]</scope>
    <source>
        <strain evidence="1 2">PLHSC7-2</strain>
    </source>
</reference>
<dbReference type="Proteomes" id="UP000283255">
    <property type="component" value="Unassembled WGS sequence"/>
</dbReference>
<evidence type="ECO:0000313" key="1">
    <source>
        <dbReference type="EMBL" id="RJG40296.1"/>
    </source>
</evidence>
<keyword evidence="2" id="KW-1185">Reference proteome</keyword>
<dbReference type="RefSeq" id="WP_119911846.1">
    <property type="nucleotide sequence ID" value="NZ_QZCH01000025.1"/>
</dbReference>
<evidence type="ECO:0000313" key="2">
    <source>
        <dbReference type="Proteomes" id="UP000283255"/>
    </source>
</evidence>
<accession>A0A418YBJ9</accession>
<proteinExistence type="predicted"/>
<reference evidence="1 2" key="2">
    <citation type="submission" date="2019-01" db="EMBL/GenBank/DDBJ databases">
        <title>Motilimonas pumilus sp. nov., isolated from the gut of sea cucumber (Apostichopus japonicus).</title>
        <authorList>
            <person name="Wang F.-Q."/>
            <person name="Ren L.-H."/>
            <person name="Lin Y.-W."/>
            <person name="Sun G.-H."/>
            <person name="Du Z.-J."/>
            <person name="Zhao J.-X."/>
            <person name="Liu X.-J."/>
            <person name="Liu L.-J."/>
        </authorList>
    </citation>
    <scope>NUCLEOTIDE SEQUENCE [LARGE SCALE GENOMIC DNA]</scope>
    <source>
        <strain evidence="1 2">PLHSC7-2</strain>
    </source>
</reference>
<dbReference type="AlphaFoldDB" id="A0A418YBJ9"/>